<accession>A0ABC9DSH6</accession>
<feature type="active site" evidence="3">
    <location>
        <position position="170"/>
    </location>
</feature>
<dbReference type="Pfam" id="PF07859">
    <property type="entry name" value="Abhydrolase_3"/>
    <property type="match status" value="2"/>
</dbReference>
<protein>
    <recommendedName>
        <fullName evidence="4">Alpha/beta hydrolase fold-3 domain-containing protein</fullName>
    </recommendedName>
</protein>
<dbReference type="InterPro" id="IPR050466">
    <property type="entry name" value="Carboxylest/Gibb_receptor"/>
</dbReference>
<dbReference type="InterPro" id="IPR002168">
    <property type="entry name" value="Lipase_GDXG_HIS_AS"/>
</dbReference>
<evidence type="ECO:0000259" key="4">
    <source>
        <dbReference type="Pfam" id="PF07859"/>
    </source>
</evidence>
<evidence type="ECO:0000313" key="5">
    <source>
        <dbReference type="EMBL" id="CAL5043864.1"/>
    </source>
</evidence>
<name>A0ABC9DSH6_9POAL</name>
<feature type="domain" description="Alpha/beta hydrolase fold-3" evidence="4">
    <location>
        <begin position="180"/>
        <end position="262"/>
    </location>
</feature>
<evidence type="ECO:0000256" key="3">
    <source>
        <dbReference type="PROSITE-ProRule" id="PRU10038"/>
    </source>
</evidence>
<evidence type="ECO:0000256" key="1">
    <source>
        <dbReference type="ARBA" id="ARBA00010515"/>
    </source>
</evidence>
<dbReference type="Gene3D" id="3.40.50.1820">
    <property type="entry name" value="alpha/beta hydrolase"/>
    <property type="match status" value="2"/>
</dbReference>
<gene>
    <name evidence="5" type="ORF">URODEC1_LOCUS87961</name>
</gene>
<dbReference type="PROSITE" id="PS01174">
    <property type="entry name" value="LIPASE_GDXG_SER"/>
    <property type="match status" value="1"/>
</dbReference>
<dbReference type="InterPro" id="IPR029058">
    <property type="entry name" value="AB_hydrolase_fold"/>
</dbReference>
<sequence length="285" mass="30554">MASSDAAVDDDEITFELLPFIRLYKSGRVERLIVNDAVPASLHDASGVASKDVTIDPATNVSVRLYLPPIAAAAKLPVVVYFHGGGFMVESADSAPYHRYLNALAARAGAVVVSVDYRRVPEHRLPAAYDDSWAALLWTLAAAARGSASPPEPWLAEHGDPTRVFLAGDSAGANIAHNRIRREWRFMTGRADAAMDDPRLSPASAGAAPALARMPAERVLVAVAGEDFLAAKGRAYHAALVGSGWRGKAELVETPGEGHVFHLRKPESEAAQRLMDRVVDFITRA</sequence>
<proteinExistence type="inferred from homology"/>
<evidence type="ECO:0000256" key="2">
    <source>
        <dbReference type="ARBA" id="ARBA00022801"/>
    </source>
</evidence>
<dbReference type="InterPro" id="IPR013094">
    <property type="entry name" value="AB_hydrolase_3"/>
</dbReference>
<dbReference type="EMBL" id="OZ075144">
    <property type="protein sequence ID" value="CAL5043864.1"/>
    <property type="molecule type" value="Genomic_DNA"/>
</dbReference>
<dbReference type="GO" id="GO:0016787">
    <property type="term" value="F:hydrolase activity"/>
    <property type="evidence" value="ECO:0007669"/>
    <property type="project" value="UniProtKB-KW"/>
</dbReference>
<dbReference type="PROSITE" id="PS01173">
    <property type="entry name" value="LIPASE_GDXG_HIS"/>
    <property type="match status" value="1"/>
</dbReference>
<feature type="domain" description="Alpha/beta hydrolase fold-3" evidence="4">
    <location>
        <begin position="79"/>
        <end position="178"/>
    </location>
</feature>
<dbReference type="PANTHER" id="PTHR23024:SF435">
    <property type="entry name" value="OS06G0214300 PROTEIN"/>
    <property type="match status" value="1"/>
</dbReference>
<dbReference type="SUPFAM" id="SSF53474">
    <property type="entry name" value="alpha/beta-Hydrolases"/>
    <property type="match status" value="1"/>
</dbReference>
<dbReference type="AlphaFoldDB" id="A0ABC9DSH6"/>
<evidence type="ECO:0000313" key="6">
    <source>
        <dbReference type="Proteomes" id="UP001497457"/>
    </source>
</evidence>
<keyword evidence="2" id="KW-0378">Hydrolase</keyword>
<dbReference type="PANTHER" id="PTHR23024">
    <property type="entry name" value="ARYLACETAMIDE DEACETYLASE"/>
    <property type="match status" value="1"/>
</dbReference>
<dbReference type="Proteomes" id="UP001497457">
    <property type="component" value="Chromosome 34rd"/>
</dbReference>
<comment type="similarity">
    <text evidence="1">Belongs to the 'GDXG' lipolytic enzyme family.</text>
</comment>
<dbReference type="InterPro" id="IPR033140">
    <property type="entry name" value="Lipase_GDXG_put_SER_AS"/>
</dbReference>
<keyword evidence="6" id="KW-1185">Reference proteome</keyword>
<organism evidence="5 6">
    <name type="scientific">Urochloa decumbens</name>
    <dbReference type="NCBI Taxonomy" id="240449"/>
    <lineage>
        <taxon>Eukaryota</taxon>
        <taxon>Viridiplantae</taxon>
        <taxon>Streptophyta</taxon>
        <taxon>Embryophyta</taxon>
        <taxon>Tracheophyta</taxon>
        <taxon>Spermatophyta</taxon>
        <taxon>Magnoliopsida</taxon>
        <taxon>Liliopsida</taxon>
        <taxon>Poales</taxon>
        <taxon>Poaceae</taxon>
        <taxon>PACMAD clade</taxon>
        <taxon>Panicoideae</taxon>
        <taxon>Panicodae</taxon>
        <taxon>Paniceae</taxon>
        <taxon>Melinidinae</taxon>
        <taxon>Urochloa</taxon>
    </lineage>
</organism>
<reference evidence="5" key="1">
    <citation type="submission" date="2024-10" db="EMBL/GenBank/DDBJ databases">
        <authorList>
            <person name="Ryan C."/>
        </authorList>
    </citation>
    <scope>NUCLEOTIDE SEQUENCE [LARGE SCALE GENOMIC DNA]</scope>
</reference>